<proteinExistence type="predicted"/>
<reference evidence="1 2" key="2">
    <citation type="journal article" date="2022" name="Mol. Ecol. Resour.">
        <title>The genomes of chicory, endive, great burdock and yacon provide insights into Asteraceae paleo-polyploidization history and plant inulin production.</title>
        <authorList>
            <person name="Fan W."/>
            <person name="Wang S."/>
            <person name="Wang H."/>
            <person name="Wang A."/>
            <person name="Jiang F."/>
            <person name="Liu H."/>
            <person name="Zhao H."/>
            <person name="Xu D."/>
            <person name="Zhang Y."/>
        </authorList>
    </citation>
    <scope>NUCLEOTIDE SEQUENCE [LARGE SCALE GENOMIC DNA]</scope>
    <source>
        <strain evidence="2">cv. Yunnan</strain>
        <tissue evidence="1">Leaves</tissue>
    </source>
</reference>
<evidence type="ECO:0000313" key="2">
    <source>
        <dbReference type="Proteomes" id="UP001056120"/>
    </source>
</evidence>
<dbReference type="Proteomes" id="UP001056120">
    <property type="component" value="Linkage Group LG10"/>
</dbReference>
<keyword evidence="2" id="KW-1185">Reference proteome</keyword>
<reference evidence="2" key="1">
    <citation type="journal article" date="2022" name="Mol. Ecol. Resour.">
        <title>The genomes of chicory, endive, great burdock and yacon provide insights into Asteraceae palaeo-polyploidization history and plant inulin production.</title>
        <authorList>
            <person name="Fan W."/>
            <person name="Wang S."/>
            <person name="Wang H."/>
            <person name="Wang A."/>
            <person name="Jiang F."/>
            <person name="Liu H."/>
            <person name="Zhao H."/>
            <person name="Xu D."/>
            <person name="Zhang Y."/>
        </authorList>
    </citation>
    <scope>NUCLEOTIDE SEQUENCE [LARGE SCALE GENOMIC DNA]</scope>
    <source>
        <strain evidence="2">cv. Yunnan</strain>
    </source>
</reference>
<comment type="caution">
    <text evidence="1">The sequence shown here is derived from an EMBL/GenBank/DDBJ whole genome shotgun (WGS) entry which is preliminary data.</text>
</comment>
<name>A0ACB9I915_9ASTR</name>
<organism evidence="1 2">
    <name type="scientific">Smallanthus sonchifolius</name>
    <dbReference type="NCBI Taxonomy" id="185202"/>
    <lineage>
        <taxon>Eukaryota</taxon>
        <taxon>Viridiplantae</taxon>
        <taxon>Streptophyta</taxon>
        <taxon>Embryophyta</taxon>
        <taxon>Tracheophyta</taxon>
        <taxon>Spermatophyta</taxon>
        <taxon>Magnoliopsida</taxon>
        <taxon>eudicotyledons</taxon>
        <taxon>Gunneridae</taxon>
        <taxon>Pentapetalae</taxon>
        <taxon>asterids</taxon>
        <taxon>campanulids</taxon>
        <taxon>Asterales</taxon>
        <taxon>Asteraceae</taxon>
        <taxon>Asteroideae</taxon>
        <taxon>Heliantheae alliance</taxon>
        <taxon>Millerieae</taxon>
        <taxon>Smallanthus</taxon>
    </lineage>
</organism>
<gene>
    <name evidence="1" type="ORF">L1987_32231</name>
</gene>
<protein>
    <submittedName>
        <fullName evidence="1">Uncharacterized protein</fullName>
    </submittedName>
</protein>
<evidence type="ECO:0000313" key="1">
    <source>
        <dbReference type="EMBL" id="KAI3804063.1"/>
    </source>
</evidence>
<accession>A0ACB9I915</accession>
<sequence>MEENNLEFVVIDEISTLLDFSPSYLDSDSTYMRCFDPIISPDESDMKIDDYHEFFDDRLIQAIEYLNERCVMDADVLVQLWLPVTRQGKRVLTAEDQPFIISSDSADLLAYREISKGCKFDSTDMISLPATVYLKKFPTCVPDLRFVAEGNDPRAVYAQRLDLYGCLNLPVFDLYGETCMGVIEVVTTSKKVNFHDQVESVCKALEAVDLRSSEFLIHPKLKDFNEPYQVALAEIRDVLRSICDTLKLPLAQTWGPCESRSRHPDTSISIIKSASYVFDPQVLGFFEACSALQLVPGEGIAGKALGTNQPCFTDINDFCRVDYPAAQEARMFELESAVAIRLHSTYTGPLDFILEFFLPRDCKSQEDQEQMRSTIASMITNLSWSLHEIQDEELVQQASFSVKEPNTHDGSWISDMLEAKRRGENVILSMGCHKEEPEEEFEVMNQFYHGLAFTNLEKSTYLGWGFKSKSHPGGAKRSTEKGRAKTERNISLQVLQKYFHGSLKDAAKSIGVCPTTLKRICRQHGIMRWPSRKIKKVSHSLKKLQLIVDSVQGVDGMIQLGSFYTNFPELGSHVPPSPKPKVNDRVNLLKSQTTPSNSSSSCSRGSSSPRGTEKLVHEETKLLVASNSNKPKNISQDEGMFRVKASFGHEKIRFKILKDWGFGELQQEIARRFNKYGMGDLILEYMDDDSEWVMLACDADLEECMDLHASTKNQTIKLLIHQSSHPSFLPVIHPDDDINMW</sequence>
<dbReference type="EMBL" id="CM042027">
    <property type="protein sequence ID" value="KAI3804063.1"/>
    <property type="molecule type" value="Genomic_DNA"/>
</dbReference>